<dbReference type="GO" id="GO:0016787">
    <property type="term" value="F:hydrolase activity"/>
    <property type="evidence" value="ECO:0007669"/>
    <property type="project" value="UniProtKB-KW"/>
</dbReference>
<evidence type="ECO:0000256" key="5">
    <source>
        <dbReference type="SAM" id="MobiDB-lite"/>
    </source>
</evidence>
<dbReference type="InterPro" id="IPR017850">
    <property type="entry name" value="Alkaline_phosphatase_core_sf"/>
</dbReference>
<keyword evidence="8" id="KW-1185">Reference proteome</keyword>
<evidence type="ECO:0000313" key="8">
    <source>
        <dbReference type="Proteomes" id="UP000528457"/>
    </source>
</evidence>
<feature type="compositionally biased region" description="Basic and acidic residues" evidence="5">
    <location>
        <begin position="447"/>
        <end position="463"/>
    </location>
</feature>
<dbReference type="PANTHER" id="PTHR43108:SF8">
    <property type="entry name" value="SD21168P"/>
    <property type="match status" value="1"/>
</dbReference>
<dbReference type="EMBL" id="JACHHT010000001">
    <property type="protein sequence ID" value="MBB6521260.1"/>
    <property type="molecule type" value="Genomic_DNA"/>
</dbReference>
<name>A0A7X0JTP2_9GAMM</name>
<accession>A0A7X0JTP2</accession>
<sequence length="463" mass="53213">MNPELTTPALDQLAQEGVHFKNAFVTTSLCSPSRASILTGKYAHSHGIVDNLARDFAPDTRFFAQDLQAAGYKTAFIGKWHMGRHKDDPQPGFGHWISFSGQGHYLPDPNTPLNINGKHVPQKGYITDELTDYAVDWLESVKKDDNFFLFLSHKAVHDNFTPAERHKDLYEDVDIKLPVSANSSKGKDSKKPMWVQNQRNSWHGLEFPYHSDLDVRDYKRKYHRAMAAVDESTARIRSVLKEKGFDRDTIIIFMGDNGFMFGEHGLIDKRNAYEESMRVPLIVYSPLSETKPDTVDDMVANIDLAPTILDLAGVNVNREFHGRSFSQQLNGKSAANWRNELLYEYYWEWVFPHTPTTFAIRTPTHKFIQYHGIWDTDELYDLENDPREQHNLIADPKSNAIVRQLRKRIFELIAETDGEHAVPYTMKQGPGLHYRFKEGSEAAHFPEASKRTGTEKDIHRYKD</sequence>
<dbReference type="Pfam" id="PF00884">
    <property type="entry name" value="Sulfatase"/>
    <property type="match status" value="1"/>
</dbReference>
<dbReference type="FunCoup" id="A0A7X0JTP2">
    <property type="interactions" value="221"/>
</dbReference>
<evidence type="ECO:0000259" key="6">
    <source>
        <dbReference type="Pfam" id="PF00884"/>
    </source>
</evidence>
<comment type="similarity">
    <text evidence="1">Belongs to the sulfatase family.</text>
</comment>
<reference evidence="7 8" key="1">
    <citation type="submission" date="2020-08" db="EMBL/GenBank/DDBJ databases">
        <title>Genomic Encyclopedia of Type Strains, Phase IV (KMG-IV): sequencing the most valuable type-strain genomes for metagenomic binning, comparative biology and taxonomic classification.</title>
        <authorList>
            <person name="Goeker M."/>
        </authorList>
    </citation>
    <scope>NUCLEOTIDE SEQUENCE [LARGE SCALE GENOMIC DNA]</scope>
    <source>
        <strain evidence="7 8">DSM 22368</strain>
    </source>
</reference>
<dbReference type="PROSITE" id="PS00523">
    <property type="entry name" value="SULFATASE_1"/>
    <property type="match status" value="1"/>
</dbReference>
<dbReference type="InterPro" id="IPR000917">
    <property type="entry name" value="Sulfatase_N"/>
</dbReference>
<dbReference type="Proteomes" id="UP000528457">
    <property type="component" value="Unassembled WGS sequence"/>
</dbReference>
<feature type="region of interest" description="Disordered" evidence="5">
    <location>
        <begin position="443"/>
        <end position="463"/>
    </location>
</feature>
<gene>
    <name evidence="7" type="ORF">HNR48_001538</name>
</gene>
<dbReference type="AlphaFoldDB" id="A0A7X0JTP2"/>
<keyword evidence="4" id="KW-0325">Glycoprotein</keyword>
<keyword evidence="3" id="KW-0378">Hydrolase</keyword>
<evidence type="ECO:0000256" key="1">
    <source>
        <dbReference type="ARBA" id="ARBA00008779"/>
    </source>
</evidence>
<evidence type="ECO:0000256" key="2">
    <source>
        <dbReference type="ARBA" id="ARBA00022729"/>
    </source>
</evidence>
<evidence type="ECO:0000313" key="7">
    <source>
        <dbReference type="EMBL" id="MBB6521260.1"/>
    </source>
</evidence>
<keyword evidence="2" id="KW-0732">Signal</keyword>
<dbReference type="PANTHER" id="PTHR43108">
    <property type="entry name" value="N-ACETYLGLUCOSAMINE-6-SULFATASE FAMILY MEMBER"/>
    <property type="match status" value="1"/>
</dbReference>
<organism evidence="7 8">
    <name type="scientific">Pseudoteredinibacter isoporae</name>
    <dbReference type="NCBI Taxonomy" id="570281"/>
    <lineage>
        <taxon>Bacteria</taxon>
        <taxon>Pseudomonadati</taxon>
        <taxon>Pseudomonadota</taxon>
        <taxon>Gammaproteobacteria</taxon>
        <taxon>Cellvibrionales</taxon>
        <taxon>Cellvibrionaceae</taxon>
        <taxon>Pseudoteredinibacter</taxon>
    </lineage>
</organism>
<dbReference type="PROSITE" id="PS00149">
    <property type="entry name" value="SULFATASE_2"/>
    <property type="match status" value="1"/>
</dbReference>
<dbReference type="Gene3D" id="3.40.720.10">
    <property type="entry name" value="Alkaline Phosphatase, subunit A"/>
    <property type="match status" value="1"/>
</dbReference>
<evidence type="ECO:0000256" key="4">
    <source>
        <dbReference type="ARBA" id="ARBA00023180"/>
    </source>
</evidence>
<protein>
    <submittedName>
        <fullName evidence="7">Arylsulfatase A-like enzyme</fullName>
    </submittedName>
</protein>
<dbReference type="InParanoid" id="A0A7X0JTP2"/>
<proteinExistence type="inferred from homology"/>
<comment type="caution">
    <text evidence="7">The sequence shown here is derived from an EMBL/GenBank/DDBJ whole genome shotgun (WGS) entry which is preliminary data.</text>
</comment>
<feature type="domain" description="Sulfatase N-terminal" evidence="6">
    <location>
        <begin position="5"/>
        <end position="314"/>
    </location>
</feature>
<dbReference type="CDD" id="cd16031">
    <property type="entry name" value="G6S_like"/>
    <property type="match status" value="1"/>
</dbReference>
<evidence type="ECO:0000256" key="3">
    <source>
        <dbReference type="ARBA" id="ARBA00022801"/>
    </source>
</evidence>
<dbReference type="SUPFAM" id="SSF53649">
    <property type="entry name" value="Alkaline phosphatase-like"/>
    <property type="match status" value="1"/>
</dbReference>
<dbReference type="InterPro" id="IPR024607">
    <property type="entry name" value="Sulfatase_CS"/>
</dbReference>